<keyword evidence="2" id="KW-1185">Reference proteome</keyword>
<name>A0ABR2AMA8_9ROSI</name>
<evidence type="ECO:0000313" key="2">
    <source>
        <dbReference type="Proteomes" id="UP001472677"/>
    </source>
</evidence>
<protein>
    <submittedName>
        <fullName evidence="1">Uncharacterized protein</fullName>
    </submittedName>
</protein>
<reference evidence="1 2" key="1">
    <citation type="journal article" date="2024" name="G3 (Bethesda)">
        <title>Genome assembly of Hibiscus sabdariffa L. provides insights into metabolisms of medicinal natural products.</title>
        <authorList>
            <person name="Kim T."/>
        </authorList>
    </citation>
    <scope>NUCLEOTIDE SEQUENCE [LARGE SCALE GENOMIC DNA]</scope>
    <source>
        <strain evidence="1">TK-2024</strain>
        <tissue evidence="1">Old leaves</tissue>
    </source>
</reference>
<accession>A0ABR2AMA8</accession>
<sequence length="98" mass="10814">MAIDEDKYACQMQHGGNCRLTDTLFVMPISSYSITIPVILVRRMSSCYSANKLLDLTTRLSVATKGKASSLSSSTVLFASSFNQITHNLISLVSCWWS</sequence>
<organism evidence="1 2">
    <name type="scientific">Hibiscus sabdariffa</name>
    <name type="common">roselle</name>
    <dbReference type="NCBI Taxonomy" id="183260"/>
    <lineage>
        <taxon>Eukaryota</taxon>
        <taxon>Viridiplantae</taxon>
        <taxon>Streptophyta</taxon>
        <taxon>Embryophyta</taxon>
        <taxon>Tracheophyta</taxon>
        <taxon>Spermatophyta</taxon>
        <taxon>Magnoliopsida</taxon>
        <taxon>eudicotyledons</taxon>
        <taxon>Gunneridae</taxon>
        <taxon>Pentapetalae</taxon>
        <taxon>rosids</taxon>
        <taxon>malvids</taxon>
        <taxon>Malvales</taxon>
        <taxon>Malvaceae</taxon>
        <taxon>Malvoideae</taxon>
        <taxon>Hibiscus</taxon>
    </lineage>
</organism>
<dbReference type="Proteomes" id="UP001472677">
    <property type="component" value="Unassembled WGS sequence"/>
</dbReference>
<comment type="caution">
    <text evidence="1">The sequence shown here is derived from an EMBL/GenBank/DDBJ whole genome shotgun (WGS) entry which is preliminary data.</text>
</comment>
<proteinExistence type="predicted"/>
<gene>
    <name evidence="1" type="ORF">V6N12_055140</name>
</gene>
<dbReference type="EMBL" id="JBBPBM010000495">
    <property type="protein sequence ID" value="KAK8494817.1"/>
    <property type="molecule type" value="Genomic_DNA"/>
</dbReference>
<evidence type="ECO:0000313" key="1">
    <source>
        <dbReference type="EMBL" id="KAK8494817.1"/>
    </source>
</evidence>